<dbReference type="OrthoDB" id="8966525at2"/>
<evidence type="ECO:0000313" key="4">
    <source>
        <dbReference type="Proteomes" id="UP000270411"/>
    </source>
</evidence>
<dbReference type="EMBL" id="CP033970">
    <property type="protein sequence ID" value="AZG15979.1"/>
    <property type="molecule type" value="Genomic_DNA"/>
</dbReference>
<dbReference type="Proteomes" id="UP000270411">
    <property type="component" value="Chromosome 2"/>
</dbReference>
<reference evidence="4" key="1">
    <citation type="submission" date="2018-11" db="EMBL/GenBank/DDBJ databases">
        <title>FDA dAtabase for Regulatory Grade micrObial Sequences (FDA-ARGOS): Supporting development and validation of Infectious Disease Dx tests.</title>
        <authorList>
            <person name="Goldberg B."/>
            <person name="Campos J."/>
            <person name="Tallon L."/>
            <person name="Sadzewicz L."/>
            <person name="Zhao X."/>
            <person name="Vavikolanu K."/>
            <person name="Mehta A."/>
            <person name="Aluvathingal J."/>
            <person name="Nadendla S."/>
            <person name="Geyer C."/>
            <person name="Nandy P."/>
            <person name="Yan Y."/>
            <person name="Sichtig H."/>
        </authorList>
    </citation>
    <scope>NUCLEOTIDE SEQUENCE [LARGE SCALE GENOMIC DNA]</scope>
    <source>
        <strain evidence="4">FDAARGOS_614</strain>
    </source>
</reference>
<keyword evidence="2" id="KW-0732">Signal</keyword>
<feature type="region of interest" description="Disordered" evidence="1">
    <location>
        <begin position="54"/>
        <end position="108"/>
    </location>
</feature>
<feature type="signal peptide" evidence="2">
    <location>
        <begin position="1"/>
        <end position="26"/>
    </location>
</feature>
<sequence>MSRRVTAFHLFTAIVALGLTAGAAHAASPRGGTPAGELYGYSYRVDTRDVYTDGARSGQFDPYSEGARNVAPVTRERDDDRSLSGMDRRGVSAEPARTVDVYTDGAAA</sequence>
<evidence type="ECO:0008006" key="5">
    <source>
        <dbReference type="Google" id="ProtNLM"/>
    </source>
</evidence>
<dbReference type="RefSeq" id="WP_124685710.1">
    <property type="nucleotide sequence ID" value="NZ_CP033970.1"/>
</dbReference>
<dbReference type="KEGG" id="cpau:EHF44_21360"/>
<gene>
    <name evidence="3" type="ORF">EHF44_21360</name>
</gene>
<name>A0A3G8H6W8_9BURK</name>
<protein>
    <recommendedName>
        <fullName evidence="5">Copper resistance protein CopQ</fullName>
    </recommendedName>
</protein>
<feature type="chain" id="PRO_5017947199" description="Copper resistance protein CopQ" evidence="2">
    <location>
        <begin position="27"/>
        <end position="108"/>
    </location>
</feature>
<evidence type="ECO:0000313" key="3">
    <source>
        <dbReference type="EMBL" id="AZG15979.1"/>
    </source>
</evidence>
<evidence type="ECO:0000256" key="2">
    <source>
        <dbReference type="SAM" id="SignalP"/>
    </source>
</evidence>
<accession>A0A3G8H6W8</accession>
<feature type="compositionally biased region" description="Basic and acidic residues" evidence="1">
    <location>
        <begin position="74"/>
        <end position="91"/>
    </location>
</feature>
<dbReference type="AlphaFoldDB" id="A0A3G8H6W8"/>
<proteinExistence type="predicted"/>
<organism evidence="3 4">
    <name type="scientific">Cupriavidus pauculus</name>
    <dbReference type="NCBI Taxonomy" id="82633"/>
    <lineage>
        <taxon>Bacteria</taxon>
        <taxon>Pseudomonadati</taxon>
        <taxon>Pseudomonadota</taxon>
        <taxon>Betaproteobacteria</taxon>
        <taxon>Burkholderiales</taxon>
        <taxon>Burkholderiaceae</taxon>
        <taxon>Cupriavidus</taxon>
    </lineage>
</organism>
<evidence type="ECO:0000256" key="1">
    <source>
        <dbReference type="SAM" id="MobiDB-lite"/>
    </source>
</evidence>